<reference evidence="14 15" key="1">
    <citation type="journal article" date="2007" name="Science">
        <title>Sea anemone genome reveals ancestral eumetazoan gene repertoire and genomic organization.</title>
        <authorList>
            <person name="Putnam N.H."/>
            <person name="Srivastava M."/>
            <person name="Hellsten U."/>
            <person name="Dirks B."/>
            <person name="Chapman J."/>
            <person name="Salamov A."/>
            <person name="Terry A."/>
            <person name="Shapiro H."/>
            <person name="Lindquist E."/>
            <person name="Kapitonov V.V."/>
            <person name="Jurka J."/>
            <person name="Genikhovich G."/>
            <person name="Grigoriev I.V."/>
            <person name="Lucas S.M."/>
            <person name="Steele R.E."/>
            <person name="Finnerty J.R."/>
            <person name="Technau U."/>
            <person name="Martindale M.Q."/>
            <person name="Rokhsar D.S."/>
        </authorList>
    </citation>
    <scope>NUCLEOTIDE SEQUENCE [LARGE SCALE GENOMIC DNA]</scope>
    <source>
        <strain evidence="15">CH2 X CH6</strain>
    </source>
</reference>
<accession>A7SVR5</accession>
<dbReference type="OMA" id="CIVAISW"/>
<dbReference type="InterPro" id="IPR006029">
    <property type="entry name" value="Neurotrans-gated_channel_TM"/>
</dbReference>
<protein>
    <submittedName>
        <fullName evidence="14">Uncharacterized protein</fullName>
    </submittedName>
</protein>
<feature type="domain" description="Neurotransmitter-gated ion-channel transmembrane" evidence="13">
    <location>
        <begin position="216"/>
        <end position="293"/>
    </location>
</feature>
<gene>
    <name evidence="14" type="ORF">NEMVEDRAFT_v1g134376</name>
</gene>
<evidence type="ECO:0000313" key="15">
    <source>
        <dbReference type="Proteomes" id="UP000001593"/>
    </source>
</evidence>
<dbReference type="eggNOG" id="KOG3643">
    <property type="taxonomic scope" value="Eukaryota"/>
</dbReference>
<keyword evidence="9 11" id="KW-0472">Membrane</keyword>
<dbReference type="PANTHER" id="PTHR18945">
    <property type="entry name" value="NEUROTRANSMITTER GATED ION CHANNEL"/>
    <property type="match status" value="1"/>
</dbReference>
<keyword evidence="6" id="KW-0732">Signal</keyword>
<feature type="transmembrane region" description="Helical" evidence="11">
    <location>
        <begin position="237"/>
        <end position="254"/>
    </location>
</feature>
<evidence type="ECO:0000256" key="11">
    <source>
        <dbReference type="RuleBase" id="RU000687"/>
    </source>
</evidence>
<dbReference type="GO" id="GO:0004888">
    <property type="term" value="F:transmembrane signaling receptor activity"/>
    <property type="evidence" value="ECO:0007669"/>
    <property type="project" value="InterPro"/>
</dbReference>
<dbReference type="Gene3D" id="1.20.58.390">
    <property type="entry name" value="Neurotransmitter-gated ion-channel transmembrane domain"/>
    <property type="match status" value="1"/>
</dbReference>
<dbReference type="Pfam" id="PF02931">
    <property type="entry name" value="Neur_chan_LBD"/>
    <property type="match status" value="1"/>
</dbReference>
<keyword evidence="3 11" id="KW-0813">Transport</keyword>
<dbReference type="CDD" id="cd19049">
    <property type="entry name" value="LGIC_TM_anion"/>
    <property type="match status" value="1"/>
</dbReference>
<organism evidence="14 15">
    <name type="scientific">Nematostella vectensis</name>
    <name type="common">Starlet sea anemone</name>
    <dbReference type="NCBI Taxonomy" id="45351"/>
    <lineage>
        <taxon>Eukaryota</taxon>
        <taxon>Metazoa</taxon>
        <taxon>Cnidaria</taxon>
        <taxon>Anthozoa</taxon>
        <taxon>Hexacorallia</taxon>
        <taxon>Actiniaria</taxon>
        <taxon>Edwardsiidae</taxon>
        <taxon>Nematostella</taxon>
    </lineage>
</organism>
<evidence type="ECO:0000256" key="2">
    <source>
        <dbReference type="ARBA" id="ARBA00004236"/>
    </source>
</evidence>
<dbReference type="STRING" id="45351.A7SVR5"/>
<dbReference type="GO" id="GO:0005886">
    <property type="term" value="C:plasma membrane"/>
    <property type="evidence" value="ECO:0007669"/>
    <property type="project" value="UniProtKB-SubCell"/>
</dbReference>
<evidence type="ECO:0000256" key="1">
    <source>
        <dbReference type="ARBA" id="ARBA00004141"/>
    </source>
</evidence>
<dbReference type="InterPro" id="IPR036734">
    <property type="entry name" value="Neur_chan_lig-bd_sf"/>
</dbReference>
<feature type="non-terminal residue" evidence="14">
    <location>
        <position position="1"/>
    </location>
</feature>
<dbReference type="InterPro" id="IPR036719">
    <property type="entry name" value="Neuro-gated_channel_TM_sf"/>
</dbReference>
<keyword evidence="10 11" id="KW-0407">Ion channel</keyword>
<dbReference type="InterPro" id="IPR006201">
    <property type="entry name" value="Neur_channel"/>
</dbReference>
<feature type="non-terminal residue" evidence="14">
    <location>
        <position position="293"/>
    </location>
</feature>
<dbReference type="SUPFAM" id="SSF63712">
    <property type="entry name" value="Nicotinic receptor ligand binding domain-like"/>
    <property type="match status" value="1"/>
</dbReference>
<evidence type="ECO:0000259" key="13">
    <source>
        <dbReference type="Pfam" id="PF02932"/>
    </source>
</evidence>
<evidence type="ECO:0000256" key="10">
    <source>
        <dbReference type="ARBA" id="ARBA00023303"/>
    </source>
</evidence>
<dbReference type="PROSITE" id="PS00236">
    <property type="entry name" value="NEUROTR_ION_CHANNEL"/>
    <property type="match status" value="1"/>
</dbReference>
<dbReference type="InterPro" id="IPR006028">
    <property type="entry name" value="GABAA/Glycine_rcpt"/>
</dbReference>
<dbReference type="AlphaFoldDB" id="A7SVR5"/>
<dbReference type="SUPFAM" id="SSF90112">
    <property type="entry name" value="Neurotransmitter-gated ion-channel transmembrane pore"/>
    <property type="match status" value="1"/>
</dbReference>
<dbReference type="Pfam" id="PF02932">
    <property type="entry name" value="Neur_chan_memb"/>
    <property type="match status" value="1"/>
</dbReference>
<dbReference type="FunFam" id="1.20.58.390:FF:000098">
    <property type="entry name" value="Predicted protein"/>
    <property type="match status" value="1"/>
</dbReference>
<keyword evidence="15" id="KW-1185">Reference proteome</keyword>
<evidence type="ECO:0000256" key="7">
    <source>
        <dbReference type="ARBA" id="ARBA00022989"/>
    </source>
</evidence>
<dbReference type="PhylomeDB" id="A7SVR5"/>
<dbReference type="Proteomes" id="UP000001593">
    <property type="component" value="Unassembled WGS sequence"/>
</dbReference>
<name>A7SVR5_NEMVE</name>
<comment type="subcellular location">
    <subcellularLocation>
        <location evidence="2">Cell membrane</location>
    </subcellularLocation>
    <subcellularLocation>
        <location evidence="1">Membrane</location>
        <topology evidence="1">Multi-pass membrane protein</topology>
    </subcellularLocation>
</comment>
<dbReference type="Gene3D" id="2.70.170.10">
    <property type="entry name" value="Neurotransmitter-gated ion-channel ligand-binding domain"/>
    <property type="match status" value="1"/>
</dbReference>
<proteinExistence type="inferred from homology"/>
<evidence type="ECO:0000256" key="3">
    <source>
        <dbReference type="ARBA" id="ARBA00022448"/>
    </source>
</evidence>
<feature type="transmembrane region" description="Helical" evidence="11">
    <location>
        <begin position="274"/>
        <end position="292"/>
    </location>
</feature>
<dbReference type="GO" id="GO:1902476">
    <property type="term" value="P:chloride transmembrane transport"/>
    <property type="evidence" value="ECO:0000318"/>
    <property type="project" value="GO_Central"/>
</dbReference>
<dbReference type="CDD" id="cd18990">
    <property type="entry name" value="LGIC_ECD_GABAAR"/>
    <property type="match status" value="1"/>
</dbReference>
<dbReference type="OrthoDB" id="8890589at2759"/>
<dbReference type="PRINTS" id="PR00252">
    <property type="entry name" value="NRIONCHANNEL"/>
</dbReference>
<dbReference type="InterPro" id="IPR006202">
    <property type="entry name" value="Neur_chan_lig-bd"/>
</dbReference>
<dbReference type="InterPro" id="IPR018000">
    <property type="entry name" value="Neurotransmitter_ion_chnl_CS"/>
</dbReference>
<evidence type="ECO:0000259" key="12">
    <source>
        <dbReference type="Pfam" id="PF02931"/>
    </source>
</evidence>
<evidence type="ECO:0000256" key="4">
    <source>
        <dbReference type="ARBA" id="ARBA00022475"/>
    </source>
</evidence>
<evidence type="ECO:0000256" key="9">
    <source>
        <dbReference type="ARBA" id="ARBA00023136"/>
    </source>
</evidence>
<dbReference type="FunFam" id="2.70.170.10:FF:000045">
    <property type="entry name" value="Predicted protein"/>
    <property type="match status" value="1"/>
</dbReference>
<dbReference type="KEGG" id="nve:5503197"/>
<dbReference type="EMBL" id="DS469843">
    <property type="protein sequence ID" value="EDO32201.1"/>
    <property type="molecule type" value="Genomic_DNA"/>
</dbReference>
<evidence type="ECO:0000313" key="14">
    <source>
        <dbReference type="EMBL" id="EDO32201.1"/>
    </source>
</evidence>
<comment type="caution">
    <text evidence="11">Lacks conserved residue(s) required for the propagation of feature annotation.</text>
</comment>
<evidence type="ECO:0000256" key="8">
    <source>
        <dbReference type="ARBA" id="ARBA00023065"/>
    </source>
</evidence>
<comment type="similarity">
    <text evidence="11">Belongs to the ligand-gated ion channel (TC 1.A.9) family.</text>
</comment>
<keyword evidence="7 11" id="KW-1133">Transmembrane helix</keyword>
<keyword evidence="5 11" id="KW-0812">Transmembrane</keyword>
<keyword evidence="8 11" id="KW-0406">Ion transport</keyword>
<dbReference type="GO" id="GO:0098794">
    <property type="term" value="C:postsynapse"/>
    <property type="evidence" value="ECO:0007669"/>
    <property type="project" value="GOC"/>
</dbReference>
<dbReference type="PRINTS" id="PR00253">
    <property type="entry name" value="GABAARECEPTR"/>
</dbReference>
<dbReference type="InParanoid" id="A7SVR5"/>
<dbReference type="InterPro" id="IPR038050">
    <property type="entry name" value="Neuro_actylchol_rec"/>
</dbReference>
<sequence length="293" mass="34198">NVSRLLGKVFEKYDKRVRPFYGIKPLQVSLDMLILSFGELREASMEYSVDMYLGQFWQDPRLAFGLDRYIILGGEATDKLWVPDTFFVNSMESKLQSMMFTNKKVWISLMNGTLMLSARLVTRNSCKFDLRNYPLDQQTCHVAFESFSYDNNDLQFSWRKKEVGSEIWVYDRQMAQFDIVSAKRFLKHKIFHSDQFSGLTATIVFQRRSAYYVFQMYIPCVCIVAISWVSFWINHEAVPARVALSITTVLTISYMRGSVNAGMPRVSYLKSIDYFLLGSFVFIFMTLIEYVLV</sequence>
<feature type="transmembrane region" description="Helical" evidence="11">
    <location>
        <begin position="210"/>
        <end position="231"/>
    </location>
</feature>
<feature type="domain" description="Neurotransmitter-gated ion-channel ligand-binding" evidence="12">
    <location>
        <begin position="3"/>
        <end position="208"/>
    </location>
</feature>
<dbReference type="NCBIfam" id="TIGR00860">
    <property type="entry name" value="LIC"/>
    <property type="match status" value="1"/>
</dbReference>
<dbReference type="GO" id="GO:0005231">
    <property type="term" value="F:excitatory extracellular ligand-gated monoatomic ion channel activity"/>
    <property type="evidence" value="ECO:0000318"/>
    <property type="project" value="GO_Central"/>
</dbReference>
<dbReference type="HOGENOM" id="CLU_010920_3_1_1"/>
<keyword evidence="4" id="KW-1003">Cell membrane</keyword>
<evidence type="ECO:0000256" key="5">
    <source>
        <dbReference type="ARBA" id="ARBA00022692"/>
    </source>
</evidence>
<evidence type="ECO:0000256" key="6">
    <source>
        <dbReference type="ARBA" id="ARBA00022729"/>
    </source>
</evidence>